<organism evidence="6 7">
    <name type="scientific">Linum tenue</name>
    <dbReference type="NCBI Taxonomy" id="586396"/>
    <lineage>
        <taxon>Eukaryota</taxon>
        <taxon>Viridiplantae</taxon>
        <taxon>Streptophyta</taxon>
        <taxon>Embryophyta</taxon>
        <taxon>Tracheophyta</taxon>
        <taxon>Spermatophyta</taxon>
        <taxon>Magnoliopsida</taxon>
        <taxon>eudicotyledons</taxon>
        <taxon>Gunneridae</taxon>
        <taxon>Pentapetalae</taxon>
        <taxon>rosids</taxon>
        <taxon>fabids</taxon>
        <taxon>Malpighiales</taxon>
        <taxon>Linaceae</taxon>
        <taxon>Linum</taxon>
    </lineage>
</organism>
<evidence type="ECO:0000313" key="6">
    <source>
        <dbReference type="EMBL" id="CAI0429265.1"/>
    </source>
</evidence>
<evidence type="ECO:0000256" key="1">
    <source>
        <dbReference type="ARBA" id="ARBA00004370"/>
    </source>
</evidence>
<comment type="caution">
    <text evidence="6">The sequence shown here is derived from an EMBL/GenBank/DDBJ whole genome shotgun (WGS) entry which is preliminary data.</text>
</comment>
<dbReference type="Proteomes" id="UP001154282">
    <property type="component" value="Unassembled WGS sequence"/>
</dbReference>
<name>A0AAV0L569_9ROSI</name>
<dbReference type="GO" id="GO:0016020">
    <property type="term" value="C:membrane"/>
    <property type="evidence" value="ECO:0007669"/>
    <property type="project" value="UniProtKB-SubCell"/>
</dbReference>
<dbReference type="AlphaFoldDB" id="A0AAV0L569"/>
<evidence type="ECO:0000256" key="5">
    <source>
        <dbReference type="ARBA" id="ARBA00023136"/>
    </source>
</evidence>
<reference evidence="6" key="1">
    <citation type="submission" date="2022-08" db="EMBL/GenBank/DDBJ databases">
        <authorList>
            <person name="Gutierrez-Valencia J."/>
        </authorList>
    </citation>
    <scope>NUCLEOTIDE SEQUENCE</scope>
</reference>
<evidence type="ECO:0000313" key="7">
    <source>
        <dbReference type="Proteomes" id="UP001154282"/>
    </source>
</evidence>
<sequence>MNPNHHMSAALTSYEDACKTDPELQAFDATLHEKTNRVINSLAAAIAAPPVITALAGALTVPIGSIGKWCNNLWNKYMQALKGQKELVSIMQVGTFITIKDMDTIRVLVGKLEVEIEGLVQNAEFALQDEGEVAVKLVIDEIKKKLEMFNETIDALAEHTRKCSRDISQARTVILQRIIRYPGQ</sequence>
<protein>
    <recommendedName>
        <fullName evidence="8">Fungal STAND N-terminal Goodbye domain-containing protein</fullName>
    </recommendedName>
</protein>
<evidence type="ECO:0000256" key="2">
    <source>
        <dbReference type="ARBA" id="ARBA00009074"/>
    </source>
</evidence>
<evidence type="ECO:0000256" key="4">
    <source>
        <dbReference type="ARBA" id="ARBA00022989"/>
    </source>
</evidence>
<dbReference type="Pfam" id="PF05055">
    <property type="entry name" value="DUF677"/>
    <property type="match status" value="1"/>
</dbReference>
<proteinExistence type="inferred from homology"/>
<keyword evidence="3" id="KW-0812">Transmembrane</keyword>
<evidence type="ECO:0008006" key="8">
    <source>
        <dbReference type="Google" id="ProtNLM"/>
    </source>
</evidence>
<keyword evidence="5" id="KW-0472">Membrane</keyword>
<dbReference type="EMBL" id="CAMGYJ010000006">
    <property type="protein sequence ID" value="CAI0429265.1"/>
    <property type="molecule type" value="Genomic_DNA"/>
</dbReference>
<accession>A0AAV0L569</accession>
<gene>
    <name evidence="6" type="ORF">LITE_LOCUS22044</name>
</gene>
<keyword evidence="7" id="KW-1185">Reference proteome</keyword>
<comment type="subcellular location">
    <subcellularLocation>
        <location evidence="1">Membrane</location>
    </subcellularLocation>
</comment>
<comment type="similarity">
    <text evidence="2">Belongs to the UPF0496 family.</text>
</comment>
<dbReference type="PANTHER" id="PTHR31113:SF32">
    <property type="entry name" value="UPF0496 PLANT-LIKE PROTEIN"/>
    <property type="match status" value="1"/>
</dbReference>
<keyword evidence="4" id="KW-1133">Transmembrane helix</keyword>
<dbReference type="PANTHER" id="PTHR31113">
    <property type="entry name" value="UPF0496 PROTEIN 3-RELATED"/>
    <property type="match status" value="1"/>
</dbReference>
<evidence type="ECO:0000256" key="3">
    <source>
        <dbReference type="ARBA" id="ARBA00022692"/>
    </source>
</evidence>
<dbReference type="InterPro" id="IPR007749">
    <property type="entry name" value="DUF677"/>
</dbReference>